<evidence type="ECO:0000313" key="1">
    <source>
        <dbReference type="EMBL" id="KAK7329070.1"/>
    </source>
</evidence>
<dbReference type="EMBL" id="JAYMYQ010000005">
    <property type="protein sequence ID" value="KAK7329070.1"/>
    <property type="molecule type" value="Genomic_DNA"/>
</dbReference>
<organism evidence="1 2">
    <name type="scientific">Canavalia gladiata</name>
    <name type="common">Sword bean</name>
    <name type="synonym">Dolichos gladiatus</name>
    <dbReference type="NCBI Taxonomy" id="3824"/>
    <lineage>
        <taxon>Eukaryota</taxon>
        <taxon>Viridiplantae</taxon>
        <taxon>Streptophyta</taxon>
        <taxon>Embryophyta</taxon>
        <taxon>Tracheophyta</taxon>
        <taxon>Spermatophyta</taxon>
        <taxon>Magnoliopsida</taxon>
        <taxon>eudicotyledons</taxon>
        <taxon>Gunneridae</taxon>
        <taxon>Pentapetalae</taxon>
        <taxon>rosids</taxon>
        <taxon>fabids</taxon>
        <taxon>Fabales</taxon>
        <taxon>Fabaceae</taxon>
        <taxon>Papilionoideae</taxon>
        <taxon>50 kb inversion clade</taxon>
        <taxon>NPAAA clade</taxon>
        <taxon>indigoferoid/millettioid clade</taxon>
        <taxon>Phaseoleae</taxon>
        <taxon>Canavalia</taxon>
    </lineage>
</organism>
<comment type="caution">
    <text evidence="1">The sequence shown here is derived from an EMBL/GenBank/DDBJ whole genome shotgun (WGS) entry which is preliminary data.</text>
</comment>
<keyword evidence="2" id="KW-1185">Reference proteome</keyword>
<sequence length="333" mass="37705">MVVLLSSPVSFRLNIVSAWQAVDHAFASYYGYFEDYHLLVISLLEENRLVPKSQPVNHDSNESICRMRVRQTKAGFTTGSATLCSRWIMTVYQALRSDTHRLGAANSLFLSEVQHRYPVGDSGRNKEERIRSLWWTLCSDLHRFGTQNPHEDTASGVSHVQKLAYLHFLTPRRSNLASIISSAEESMVTTHQVGHATTKVDLDEWWARLGHYESTHTRGSSAISYKSMHVNLHNFFIANVNEIKLVRRPTEEKSLLHVADFNRHRICFPFWIKLMVENVMSKLEAQHSGWLLSTYCSAIKKGGAPYVVATGLVLLILPLGHETGSTRKGENVA</sequence>
<reference evidence="1 2" key="1">
    <citation type="submission" date="2024-01" db="EMBL/GenBank/DDBJ databases">
        <title>The genomes of 5 underutilized Papilionoideae crops provide insights into root nodulation and disease resistanc.</title>
        <authorList>
            <person name="Jiang F."/>
        </authorList>
    </citation>
    <scope>NUCLEOTIDE SEQUENCE [LARGE SCALE GENOMIC DNA]</scope>
    <source>
        <strain evidence="1">LVBAO_FW01</strain>
        <tissue evidence="1">Leaves</tissue>
    </source>
</reference>
<dbReference type="AlphaFoldDB" id="A0AAN9L418"/>
<gene>
    <name evidence="1" type="ORF">VNO77_23215</name>
</gene>
<protein>
    <submittedName>
        <fullName evidence="1">Uncharacterized protein</fullName>
    </submittedName>
</protein>
<accession>A0AAN9L418</accession>
<dbReference type="Proteomes" id="UP001367508">
    <property type="component" value="Unassembled WGS sequence"/>
</dbReference>
<name>A0AAN9L418_CANGL</name>
<evidence type="ECO:0000313" key="2">
    <source>
        <dbReference type="Proteomes" id="UP001367508"/>
    </source>
</evidence>
<proteinExistence type="predicted"/>